<gene>
    <name evidence="3" type="ORF">DM484_09340</name>
</gene>
<dbReference type="AlphaFoldDB" id="A0A2W4TDK1"/>
<name>A0A2W4TDK1_9GAMM</name>
<dbReference type="EMBL" id="QJPH01000277">
    <property type="protein sequence ID" value="PZN80817.1"/>
    <property type="molecule type" value="Genomic_DNA"/>
</dbReference>
<evidence type="ECO:0000259" key="2">
    <source>
        <dbReference type="Pfam" id="PF11127"/>
    </source>
</evidence>
<sequence length="87" mass="9369">MSFDFKKALKKEVNVGLKEQKIRYGAGSALLLISVFLGNIALLLIGIVLVATGFTRWCPAYSGLNRTTVDPNEPSAACCGHDHSHGH</sequence>
<accession>A0A2W4TDK1</accession>
<evidence type="ECO:0000313" key="3">
    <source>
        <dbReference type="EMBL" id="PZN80817.1"/>
    </source>
</evidence>
<comment type="caution">
    <text evidence="3">The sequence shown here is derived from an EMBL/GenBank/DDBJ whole genome shotgun (WGS) entry which is preliminary data.</text>
</comment>
<evidence type="ECO:0000313" key="4">
    <source>
        <dbReference type="Proteomes" id="UP000249396"/>
    </source>
</evidence>
<organism evidence="3 4">
    <name type="scientific">Candidatus Methylumidiphilus alinenensis</name>
    <dbReference type="NCBI Taxonomy" id="2202197"/>
    <lineage>
        <taxon>Bacteria</taxon>
        <taxon>Pseudomonadati</taxon>
        <taxon>Pseudomonadota</taxon>
        <taxon>Gammaproteobacteria</taxon>
        <taxon>Methylococcales</taxon>
        <taxon>Candidatus Methylumidiphilus</taxon>
    </lineage>
</organism>
<keyword evidence="1" id="KW-1133">Transmembrane helix</keyword>
<dbReference type="InterPro" id="IPR021309">
    <property type="entry name" value="YgaP-like_TM"/>
</dbReference>
<evidence type="ECO:0000256" key="1">
    <source>
        <dbReference type="SAM" id="Phobius"/>
    </source>
</evidence>
<feature type="transmembrane region" description="Helical" evidence="1">
    <location>
        <begin position="29"/>
        <end position="54"/>
    </location>
</feature>
<dbReference type="Proteomes" id="UP000249396">
    <property type="component" value="Unassembled WGS sequence"/>
</dbReference>
<reference evidence="3 4" key="1">
    <citation type="journal article" date="2018" name="Aquat. Microb. Ecol.">
        <title>Gammaproteobacterial methanotrophs dominate.</title>
        <authorList>
            <person name="Rissanen A.J."/>
            <person name="Saarenheimo J."/>
            <person name="Tiirola M."/>
            <person name="Peura S."/>
            <person name="Aalto S.L."/>
            <person name="Karvinen A."/>
            <person name="Nykanen H."/>
        </authorList>
    </citation>
    <scope>NUCLEOTIDE SEQUENCE [LARGE SCALE GENOMIC DNA]</scope>
    <source>
        <strain evidence="3">AMbin10</strain>
    </source>
</reference>
<keyword evidence="1" id="KW-0472">Membrane</keyword>
<protein>
    <submittedName>
        <fullName evidence="3">DUF2892 domain-containing protein</fullName>
    </submittedName>
</protein>
<keyword evidence="1" id="KW-0812">Transmembrane</keyword>
<feature type="domain" description="Inner membrane protein YgaP-like transmembrane" evidence="2">
    <location>
        <begin position="13"/>
        <end position="68"/>
    </location>
</feature>
<dbReference type="Pfam" id="PF11127">
    <property type="entry name" value="YgaP-like_TM"/>
    <property type="match status" value="1"/>
</dbReference>
<proteinExistence type="predicted"/>